<reference evidence="4" key="1">
    <citation type="journal article" date="2011" name="Nature">
        <title>Genome sequence and analysis of the tuber crop potato.</title>
        <authorList>
            <consortium name="The Potato Genome Sequencing Consortium"/>
        </authorList>
    </citation>
    <scope>NUCLEOTIDE SEQUENCE [LARGE SCALE GENOMIC DNA]</scope>
    <source>
        <strain evidence="4">cv. DM1-3 516 R44</strain>
    </source>
</reference>
<evidence type="ECO:0000259" key="2">
    <source>
        <dbReference type="Pfam" id="PF14244"/>
    </source>
</evidence>
<dbReference type="OMA" id="TEYYTKM"/>
<feature type="domain" description="Retrotransposon Copia-like N-terminal" evidence="2">
    <location>
        <begin position="26"/>
        <end position="69"/>
    </location>
</feature>
<dbReference type="Gramene" id="PGSC0003DMT400048603">
    <property type="protein sequence ID" value="PGSC0003DMT400048603"/>
    <property type="gene ID" value="PGSC0003DMG400018883"/>
</dbReference>
<keyword evidence="4" id="KW-1185">Reference proteome</keyword>
<feature type="region of interest" description="Disordered" evidence="1">
    <location>
        <begin position="1"/>
        <end position="23"/>
    </location>
</feature>
<evidence type="ECO:0000313" key="4">
    <source>
        <dbReference type="Proteomes" id="UP000011115"/>
    </source>
</evidence>
<dbReference type="PANTHER" id="PTHR37610:SF102">
    <property type="entry name" value="RETROTRANSPOSON COPIA-LIKE N-TERMINAL DOMAIN-CONTAINING PROTEIN"/>
    <property type="match status" value="1"/>
</dbReference>
<evidence type="ECO:0000256" key="1">
    <source>
        <dbReference type="SAM" id="MobiDB-lite"/>
    </source>
</evidence>
<dbReference type="PANTHER" id="PTHR37610">
    <property type="entry name" value="CCHC-TYPE DOMAIN-CONTAINING PROTEIN"/>
    <property type="match status" value="1"/>
</dbReference>
<dbReference type="HOGENOM" id="CLU_1153380_0_0_1"/>
<dbReference type="Proteomes" id="UP000011115">
    <property type="component" value="Unassembled WGS sequence"/>
</dbReference>
<sequence>MIGAENIPSTEGTSTGGDASSALYVHPSDSPGMVLVSVQFDGIGYRSWRRGVMRALSVKNKLGFIDGSCGPTGRNYKTSFSNNNYSGSNSTSGNNKNYGGSNYYSGSSSNRNAMFCDFCKKTGHIREKCYKLNGYPQGHNNQANRNNGFHARHNNNHEYKGKRVVANVHGSPDDMMPAQGEDCPQGNHNQNATLTKDQYAHNMNLLQHFRVEGEDSTNSNTCAGSVNFTGPFSEEASSAWK</sequence>
<feature type="compositionally biased region" description="Polar residues" evidence="1">
    <location>
        <begin position="7"/>
        <end position="18"/>
    </location>
</feature>
<dbReference type="AlphaFoldDB" id="M1BMN2"/>
<name>M1BMN2_SOLTU</name>
<reference evidence="3" key="2">
    <citation type="submission" date="2015-06" db="UniProtKB">
        <authorList>
            <consortium name="EnsemblPlants"/>
        </authorList>
    </citation>
    <scope>IDENTIFICATION</scope>
    <source>
        <strain evidence="3">DM1-3 516 R44</strain>
    </source>
</reference>
<dbReference type="InParanoid" id="M1BMN2"/>
<dbReference type="eggNOG" id="KOG0017">
    <property type="taxonomic scope" value="Eukaryota"/>
</dbReference>
<organism evidence="3 4">
    <name type="scientific">Solanum tuberosum</name>
    <name type="common">Potato</name>
    <dbReference type="NCBI Taxonomy" id="4113"/>
    <lineage>
        <taxon>Eukaryota</taxon>
        <taxon>Viridiplantae</taxon>
        <taxon>Streptophyta</taxon>
        <taxon>Embryophyta</taxon>
        <taxon>Tracheophyta</taxon>
        <taxon>Spermatophyta</taxon>
        <taxon>Magnoliopsida</taxon>
        <taxon>eudicotyledons</taxon>
        <taxon>Gunneridae</taxon>
        <taxon>Pentapetalae</taxon>
        <taxon>asterids</taxon>
        <taxon>lamiids</taxon>
        <taxon>Solanales</taxon>
        <taxon>Solanaceae</taxon>
        <taxon>Solanoideae</taxon>
        <taxon>Solaneae</taxon>
        <taxon>Solanum</taxon>
    </lineage>
</organism>
<evidence type="ECO:0000313" key="3">
    <source>
        <dbReference type="EnsemblPlants" id="PGSC0003DMT400048603"/>
    </source>
</evidence>
<dbReference type="PaxDb" id="4113-PGSC0003DMT400048603"/>
<proteinExistence type="predicted"/>
<dbReference type="EnsemblPlants" id="PGSC0003DMT400048603">
    <property type="protein sequence ID" value="PGSC0003DMT400048603"/>
    <property type="gene ID" value="PGSC0003DMG400018883"/>
</dbReference>
<accession>M1BMN2</accession>
<protein>
    <recommendedName>
        <fullName evidence="2">Retrotransposon Copia-like N-terminal domain-containing protein</fullName>
    </recommendedName>
</protein>
<dbReference type="InterPro" id="IPR029472">
    <property type="entry name" value="Copia-like_N"/>
</dbReference>
<dbReference type="Pfam" id="PF14244">
    <property type="entry name" value="Retrotran_gag_3"/>
    <property type="match status" value="1"/>
</dbReference>